<reference evidence="1" key="1">
    <citation type="submission" date="2022-03" db="EMBL/GenBank/DDBJ databases">
        <authorList>
            <person name="Martin H S."/>
        </authorList>
    </citation>
    <scope>NUCLEOTIDE SEQUENCE</scope>
</reference>
<feature type="non-terminal residue" evidence="1">
    <location>
        <position position="87"/>
    </location>
</feature>
<organism evidence="1 2">
    <name type="scientific">Iphiclides podalirius</name>
    <name type="common">scarce swallowtail</name>
    <dbReference type="NCBI Taxonomy" id="110791"/>
    <lineage>
        <taxon>Eukaryota</taxon>
        <taxon>Metazoa</taxon>
        <taxon>Ecdysozoa</taxon>
        <taxon>Arthropoda</taxon>
        <taxon>Hexapoda</taxon>
        <taxon>Insecta</taxon>
        <taxon>Pterygota</taxon>
        <taxon>Neoptera</taxon>
        <taxon>Endopterygota</taxon>
        <taxon>Lepidoptera</taxon>
        <taxon>Glossata</taxon>
        <taxon>Ditrysia</taxon>
        <taxon>Papilionoidea</taxon>
        <taxon>Papilionidae</taxon>
        <taxon>Papilioninae</taxon>
        <taxon>Iphiclides</taxon>
    </lineage>
</organism>
<name>A0ABN8I6D3_9NEOP</name>
<accession>A0ABN8I6D3</accession>
<evidence type="ECO:0000313" key="1">
    <source>
        <dbReference type="EMBL" id="CAH2048427.1"/>
    </source>
</evidence>
<gene>
    <name evidence="1" type="ORF">IPOD504_LOCUS6055</name>
</gene>
<protein>
    <submittedName>
        <fullName evidence="1">Uncharacterized protein</fullName>
    </submittedName>
</protein>
<proteinExistence type="predicted"/>
<keyword evidence="2" id="KW-1185">Reference proteome</keyword>
<dbReference type="EMBL" id="OW152830">
    <property type="protein sequence ID" value="CAH2048427.1"/>
    <property type="molecule type" value="Genomic_DNA"/>
</dbReference>
<sequence length="87" mass="9522">MRIDYNFEIRGHLGVATADRPRGIAVIDLENPDLAARLAADDRLHSNYRAAKIERAVLSAPSVPKTMRVCTLAGLGDFWLARIPGHG</sequence>
<evidence type="ECO:0000313" key="2">
    <source>
        <dbReference type="Proteomes" id="UP000837857"/>
    </source>
</evidence>
<dbReference type="Proteomes" id="UP000837857">
    <property type="component" value="Chromosome 18"/>
</dbReference>